<name>A0ABN9U3U6_9DINO</name>
<feature type="non-terminal residue" evidence="1">
    <location>
        <position position="1"/>
    </location>
</feature>
<keyword evidence="2" id="KW-1185">Reference proteome</keyword>
<gene>
    <name evidence="1" type="ORF">PCOR1329_LOCUS44515</name>
</gene>
<accession>A0ABN9U3U6</accession>
<evidence type="ECO:0000313" key="2">
    <source>
        <dbReference type="Proteomes" id="UP001189429"/>
    </source>
</evidence>
<reference evidence="1" key="1">
    <citation type="submission" date="2023-10" db="EMBL/GenBank/DDBJ databases">
        <authorList>
            <person name="Chen Y."/>
            <person name="Shah S."/>
            <person name="Dougan E. K."/>
            <person name="Thang M."/>
            <person name="Chan C."/>
        </authorList>
    </citation>
    <scope>NUCLEOTIDE SEQUENCE [LARGE SCALE GENOMIC DNA]</scope>
</reference>
<dbReference type="EMBL" id="CAUYUJ010015350">
    <property type="protein sequence ID" value="CAK0852867.1"/>
    <property type="molecule type" value="Genomic_DNA"/>
</dbReference>
<organism evidence="1 2">
    <name type="scientific">Prorocentrum cordatum</name>
    <dbReference type="NCBI Taxonomy" id="2364126"/>
    <lineage>
        <taxon>Eukaryota</taxon>
        <taxon>Sar</taxon>
        <taxon>Alveolata</taxon>
        <taxon>Dinophyceae</taxon>
        <taxon>Prorocentrales</taxon>
        <taxon>Prorocentraceae</taxon>
        <taxon>Prorocentrum</taxon>
    </lineage>
</organism>
<evidence type="ECO:0000313" key="1">
    <source>
        <dbReference type="EMBL" id="CAK0852867.1"/>
    </source>
</evidence>
<comment type="caution">
    <text evidence="1">The sequence shown here is derived from an EMBL/GenBank/DDBJ whole genome shotgun (WGS) entry which is preliminary data.</text>
</comment>
<sequence>VAGAVAATLAEIERRGAAGLAPSDFPDAAGESQDRDGSLFDELTRLCLARVCFVTGNVVLAESGPQDLPGDQPRPL</sequence>
<dbReference type="Proteomes" id="UP001189429">
    <property type="component" value="Unassembled WGS sequence"/>
</dbReference>
<protein>
    <submittedName>
        <fullName evidence="1">Uncharacterized protein</fullName>
    </submittedName>
</protein>
<proteinExistence type="predicted"/>